<gene>
    <name evidence="2" type="primary">Dper\GL22047</name>
    <name evidence="2" type="ORF">Dper_GL22047</name>
</gene>
<evidence type="ECO:0000313" key="3">
    <source>
        <dbReference type="Proteomes" id="UP000008744"/>
    </source>
</evidence>
<organism evidence="3">
    <name type="scientific">Drosophila persimilis</name>
    <name type="common">Fruit fly</name>
    <dbReference type="NCBI Taxonomy" id="7234"/>
    <lineage>
        <taxon>Eukaryota</taxon>
        <taxon>Metazoa</taxon>
        <taxon>Ecdysozoa</taxon>
        <taxon>Arthropoda</taxon>
        <taxon>Hexapoda</taxon>
        <taxon>Insecta</taxon>
        <taxon>Pterygota</taxon>
        <taxon>Neoptera</taxon>
        <taxon>Endopterygota</taxon>
        <taxon>Diptera</taxon>
        <taxon>Brachycera</taxon>
        <taxon>Muscomorpha</taxon>
        <taxon>Ephydroidea</taxon>
        <taxon>Drosophilidae</taxon>
        <taxon>Drosophila</taxon>
        <taxon>Sophophora</taxon>
    </lineage>
</organism>
<feature type="region of interest" description="Disordered" evidence="1">
    <location>
        <begin position="1"/>
        <end position="23"/>
    </location>
</feature>
<evidence type="ECO:0000313" key="2">
    <source>
        <dbReference type="EMBL" id="EDW34070.1"/>
    </source>
</evidence>
<evidence type="ECO:0000256" key="1">
    <source>
        <dbReference type="SAM" id="MobiDB-lite"/>
    </source>
</evidence>
<dbReference type="AlphaFoldDB" id="B4GEN5"/>
<dbReference type="HOGENOM" id="CLU_2322808_0_0_1"/>
<feature type="compositionally biased region" description="Polar residues" evidence="1">
    <location>
        <begin position="1"/>
        <end position="20"/>
    </location>
</feature>
<sequence length="99" mass="11405">MKATQPHSNLETILKSSSHPKISDKSPLLLVDAIISRCHQFVGDVGNWLQGNTESFLNNYGHCSWMSTISSNLHLCHDHDLRKRLRLRQLLRQRQRSSD</sequence>
<name>B4GEN5_DROPE</name>
<protein>
    <submittedName>
        <fullName evidence="2">GL22047</fullName>
    </submittedName>
</protein>
<reference evidence="2 3" key="1">
    <citation type="journal article" date="2007" name="Nature">
        <title>Evolution of genes and genomes on the Drosophila phylogeny.</title>
        <authorList>
            <consortium name="Drosophila 12 Genomes Consortium"/>
            <person name="Clark A.G."/>
            <person name="Eisen M.B."/>
            <person name="Smith D.R."/>
            <person name="Bergman C.M."/>
            <person name="Oliver B."/>
            <person name="Markow T.A."/>
            <person name="Kaufman T.C."/>
            <person name="Kellis M."/>
            <person name="Gelbart W."/>
            <person name="Iyer V.N."/>
            <person name="Pollard D.A."/>
            <person name="Sackton T.B."/>
            <person name="Larracuente A.M."/>
            <person name="Singh N.D."/>
            <person name="Abad J.P."/>
            <person name="Abt D.N."/>
            <person name="Adryan B."/>
            <person name="Aguade M."/>
            <person name="Akashi H."/>
            <person name="Anderson W.W."/>
            <person name="Aquadro C.F."/>
            <person name="Ardell D.H."/>
            <person name="Arguello R."/>
            <person name="Artieri C.G."/>
            <person name="Barbash D.A."/>
            <person name="Barker D."/>
            <person name="Barsanti P."/>
            <person name="Batterham P."/>
            <person name="Batzoglou S."/>
            <person name="Begun D."/>
            <person name="Bhutkar A."/>
            <person name="Blanco E."/>
            <person name="Bosak S.A."/>
            <person name="Bradley R.K."/>
            <person name="Brand A.D."/>
            <person name="Brent M.R."/>
            <person name="Brooks A.N."/>
            <person name="Brown R.H."/>
            <person name="Butlin R.K."/>
            <person name="Caggese C."/>
            <person name="Calvi B.R."/>
            <person name="Bernardo de Carvalho A."/>
            <person name="Caspi A."/>
            <person name="Castrezana S."/>
            <person name="Celniker S.E."/>
            <person name="Chang J.L."/>
            <person name="Chapple C."/>
            <person name="Chatterji S."/>
            <person name="Chinwalla A."/>
            <person name="Civetta A."/>
            <person name="Clifton S.W."/>
            <person name="Comeron J.M."/>
            <person name="Costello J.C."/>
            <person name="Coyne J.A."/>
            <person name="Daub J."/>
            <person name="David R.G."/>
            <person name="Delcher A.L."/>
            <person name="Delehaunty K."/>
            <person name="Do C.B."/>
            <person name="Ebling H."/>
            <person name="Edwards K."/>
            <person name="Eickbush T."/>
            <person name="Evans J.D."/>
            <person name="Filipski A."/>
            <person name="Findeiss S."/>
            <person name="Freyhult E."/>
            <person name="Fulton L."/>
            <person name="Fulton R."/>
            <person name="Garcia A.C."/>
            <person name="Gardiner A."/>
            <person name="Garfield D.A."/>
            <person name="Garvin B.E."/>
            <person name="Gibson G."/>
            <person name="Gilbert D."/>
            <person name="Gnerre S."/>
            <person name="Godfrey J."/>
            <person name="Good R."/>
            <person name="Gotea V."/>
            <person name="Gravely B."/>
            <person name="Greenberg A.J."/>
            <person name="Griffiths-Jones S."/>
            <person name="Gross S."/>
            <person name="Guigo R."/>
            <person name="Gustafson E.A."/>
            <person name="Haerty W."/>
            <person name="Hahn M.W."/>
            <person name="Halligan D.L."/>
            <person name="Halpern A.L."/>
            <person name="Halter G.M."/>
            <person name="Han M.V."/>
            <person name="Heger A."/>
            <person name="Hillier L."/>
            <person name="Hinrichs A.S."/>
            <person name="Holmes I."/>
            <person name="Hoskins R.A."/>
            <person name="Hubisz M.J."/>
            <person name="Hultmark D."/>
            <person name="Huntley M.A."/>
            <person name="Jaffe D.B."/>
            <person name="Jagadeeshan S."/>
            <person name="Jeck W.R."/>
            <person name="Johnson J."/>
            <person name="Jones C.D."/>
            <person name="Jordan W.C."/>
            <person name="Karpen G.H."/>
            <person name="Kataoka E."/>
            <person name="Keightley P.D."/>
            <person name="Kheradpour P."/>
            <person name="Kirkness E.F."/>
            <person name="Koerich L.B."/>
            <person name="Kristiansen K."/>
            <person name="Kudrna D."/>
            <person name="Kulathinal R.J."/>
            <person name="Kumar S."/>
            <person name="Kwok R."/>
            <person name="Lander E."/>
            <person name="Langley C.H."/>
            <person name="Lapoint R."/>
            <person name="Lazzaro B.P."/>
            <person name="Lee S.J."/>
            <person name="Levesque L."/>
            <person name="Li R."/>
            <person name="Lin C.F."/>
            <person name="Lin M.F."/>
            <person name="Lindblad-Toh K."/>
            <person name="Llopart A."/>
            <person name="Long M."/>
            <person name="Low L."/>
            <person name="Lozovsky E."/>
            <person name="Lu J."/>
            <person name="Luo M."/>
            <person name="Machado C.A."/>
            <person name="Makalowski W."/>
            <person name="Marzo M."/>
            <person name="Matsuda M."/>
            <person name="Matzkin L."/>
            <person name="McAllister B."/>
            <person name="McBride C.S."/>
            <person name="McKernan B."/>
            <person name="McKernan K."/>
            <person name="Mendez-Lago M."/>
            <person name="Minx P."/>
            <person name="Mollenhauer M.U."/>
            <person name="Montooth K."/>
            <person name="Mount S.M."/>
            <person name="Mu X."/>
            <person name="Myers E."/>
            <person name="Negre B."/>
            <person name="Newfeld S."/>
            <person name="Nielsen R."/>
            <person name="Noor M.A."/>
            <person name="O'Grady P."/>
            <person name="Pachter L."/>
            <person name="Papaceit M."/>
            <person name="Parisi M.J."/>
            <person name="Parisi M."/>
            <person name="Parts L."/>
            <person name="Pedersen J.S."/>
            <person name="Pesole G."/>
            <person name="Phillippy A.M."/>
            <person name="Ponting C.P."/>
            <person name="Pop M."/>
            <person name="Porcelli D."/>
            <person name="Powell J.R."/>
            <person name="Prohaska S."/>
            <person name="Pruitt K."/>
            <person name="Puig M."/>
            <person name="Quesneville H."/>
            <person name="Ram K.R."/>
            <person name="Rand D."/>
            <person name="Rasmussen M.D."/>
            <person name="Reed L.K."/>
            <person name="Reenan R."/>
            <person name="Reily A."/>
            <person name="Remington K.A."/>
            <person name="Rieger T.T."/>
            <person name="Ritchie M.G."/>
            <person name="Robin C."/>
            <person name="Rogers Y.H."/>
            <person name="Rohde C."/>
            <person name="Rozas J."/>
            <person name="Rubenfield M.J."/>
            <person name="Ruiz A."/>
            <person name="Russo S."/>
            <person name="Salzberg S.L."/>
            <person name="Sanchez-Gracia A."/>
            <person name="Saranga D.J."/>
            <person name="Sato H."/>
            <person name="Schaeffer S.W."/>
            <person name="Schatz M.C."/>
            <person name="Schlenke T."/>
            <person name="Schwartz R."/>
            <person name="Segarra C."/>
            <person name="Singh R.S."/>
            <person name="Sirot L."/>
            <person name="Sirota M."/>
            <person name="Sisneros N.B."/>
            <person name="Smith C.D."/>
            <person name="Smith T.F."/>
            <person name="Spieth J."/>
            <person name="Stage D.E."/>
            <person name="Stark A."/>
            <person name="Stephan W."/>
            <person name="Strausberg R.L."/>
            <person name="Strempel S."/>
            <person name="Sturgill D."/>
            <person name="Sutton G."/>
            <person name="Sutton G.G."/>
            <person name="Tao W."/>
            <person name="Teichmann S."/>
            <person name="Tobari Y.N."/>
            <person name="Tomimura Y."/>
            <person name="Tsolas J.M."/>
            <person name="Valente V.L."/>
            <person name="Venter E."/>
            <person name="Venter J.C."/>
            <person name="Vicario S."/>
            <person name="Vieira F.G."/>
            <person name="Vilella A.J."/>
            <person name="Villasante A."/>
            <person name="Walenz B."/>
            <person name="Wang J."/>
            <person name="Wasserman M."/>
            <person name="Watts T."/>
            <person name="Wilson D."/>
            <person name="Wilson R.K."/>
            <person name="Wing R.A."/>
            <person name="Wolfner M.F."/>
            <person name="Wong A."/>
            <person name="Wong G.K."/>
            <person name="Wu C.I."/>
            <person name="Wu G."/>
            <person name="Yamamoto D."/>
            <person name="Yang H.P."/>
            <person name="Yang S.P."/>
            <person name="Yorke J.A."/>
            <person name="Yoshida K."/>
            <person name="Zdobnov E."/>
            <person name="Zhang P."/>
            <person name="Zhang Y."/>
            <person name="Zimin A.V."/>
            <person name="Baldwin J."/>
            <person name="Abdouelleil A."/>
            <person name="Abdulkadir J."/>
            <person name="Abebe A."/>
            <person name="Abera B."/>
            <person name="Abreu J."/>
            <person name="Acer S.C."/>
            <person name="Aftuck L."/>
            <person name="Alexander A."/>
            <person name="An P."/>
            <person name="Anderson E."/>
            <person name="Anderson S."/>
            <person name="Arachi H."/>
            <person name="Azer M."/>
            <person name="Bachantsang P."/>
            <person name="Barry A."/>
            <person name="Bayul T."/>
            <person name="Berlin A."/>
            <person name="Bessette D."/>
            <person name="Bloom T."/>
            <person name="Blye J."/>
            <person name="Boguslavskiy L."/>
            <person name="Bonnet C."/>
            <person name="Boukhgalter B."/>
            <person name="Bourzgui I."/>
            <person name="Brown A."/>
            <person name="Cahill P."/>
            <person name="Channer S."/>
            <person name="Cheshatsang Y."/>
            <person name="Chuda L."/>
            <person name="Citroen M."/>
            <person name="Collymore A."/>
            <person name="Cooke P."/>
            <person name="Costello M."/>
            <person name="D'Aco K."/>
            <person name="Daza R."/>
            <person name="De Haan G."/>
            <person name="DeGray S."/>
            <person name="DeMaso C."/>
            <person name="Dhargay N."/>
            <person name="Dooley K."/>
            <person name="Dooley E."/>
            <person name="Doricent M."/>
            <person name="Dorje P."/>
            <person name="Dorjee K."/>
            <person name="Dupes A."/>
            <person name="Elong R."/>
            <person name="Falk J."/>
            <person name="Farina A."/>
            <person name="Faro S."/>
            <person name="Ferguson D."/>
            <person name="Fisher S."/>
            <person name="Foley C.D."/>
            <person name="Franke A."/>
            <person name="Friedrich D."/>
            <person name="Gadbois L."/>
            <person name="Gearin G."/>
            <person name="Gearin C.R."/>
            <person name="Giannoukos G."/>
            <person name="Goode T."/>
            <person name="Graham J."/>
            <person name="Grandbois E."/>
            <person name="Grewal S."/>
            <person name="Gyaltsen K."/>
            <person name="Hafez N."/>
            <person name="Hagos B."/>
            <person name="Hall J."/>
            <person name="Henson C."/>
            <person name="Hollinger A."/>
            <person name="Honan T."/>
            <person name="Huard M.D."/>
            <person name="Hughes L."/>
            <person name="Hurhula B."/>
            <person name="Husby M.E."/>
            <person name="Kamat A."/>
            <person name="Kanga B."/>
            <person name="Kashin S."/>
            <person name="Khazanovich D."/>
            <person name="Kisner P."/>
            <person name="Lance K."/>
            <person name="Lara M."/>
            <person name="Lee W."/>
            <person name="Lennon N."/>
            <person name="Letendre F."/>
            <person name="LeVine R."/>
            <person name="Lipovsky A."/>
            <person name="Liu X."/>
            <person name="Liu J."/>
            <person name="Liu S."/>
            <person name="Lokyitsang T."/>
            <person name="Lokyitsang Y."/>
            <person name="Lubonja R."/>
            <person name="Lui A."/>
            <person name="MacDonald P."/>
            <person name="Magnisalis V."/>
            <person name="Maru K."/>
            <person name="Matthews C."/>
            <person name="McCusker W."/>
            <person name="McDonough S."/>
            <person name="Mehta T."/>
            <person name="Meldrim J."/>
            <person name="Meneus L."/>
            <person name="Mihai O."/>
            <person name="Mihalev A."/>
            <person name="Mihova T."/>
            <person name="Mittelman R."/>
            <person name="Mlenga V."/>
            <person name="Montmayeur A."/>
            <person name="Mulrain L."/>
            <person name="Navidi A."/>
            <person name="Naylor J."/>
            <person name="Negash T."/>
            <person name="Nguyen T."/>
            <person name="Nguyen N."/>
            <person name="Nicol R."/>
            <person name="Norbu C."/>
            <person name="Norbu N."/>
            <person name="Novod N."/>
            <person name="O'Neill B."/>
            <person name="Osman S."/>
            <person name="Markiewicz E."/>
            <person name="Oyono O.L."/>
            <person name="Patti C."/>
            <person name="Phunkhang P."/>
            <person name="Pierre F."/>
            <person name="Priest M."/>
            <person name="Raghuraman S."/>
            <person name="Rege F."/>
            <person name="Reyes R."/>
            <person name="Rise C."/>
            <person name="Rogov P."/>
            <person name="Ross K."/>
            <person name="Ryan E."/>
            <person name="Settipalli S."/>
            <person name="Shea T."/>
            <person name="Sherpa N."/>
            <person name="Shi L."/>
            <person name="Shih D."/>
            <person name="Sparrow T."/>
            <person name="Spaulding J."/>
            <person name="Stalker J."/>
            <person name="Stange-Thomann N."/>
            <person name="Stavropoulos S."/>
            <person name="Stone C."/>
            <person name="Strader C."/>
            <person name="Tesfaye S."/>
            <person name="Thomson T."/>
            <person name="Thoulutsang Y."/>
            <person name="Thoulutsang D."/>
            <person name="Topham K."/>
            <person name="Topping I."/>
            <person name="Tsamla T."/>
            <person name="Vassiliev H."/>
            <person name="Vo A."/>
            <person name="Wangchuk T."/>
            <person name="Wangdi T."/>
            <person name="Weiand M."/>
            <person name="Wilkinson J."/>
            <person name="Wilson A."/>
            <person name="Yadav S."/>
            <person name="Young G."/>
            <person name="Yu Q."/>
            <person name="Zembek L."/>
            <person name="Zhong D."/>
            <person name="Zimmer A."/>
            <person name="Zwirko Z."/>
            <person name="Jaffe D.B."/>
            <person name="Alvarez P."/>
            <person name="Brockman W."/>
            <person name="Butler J."/>
            <person name="Chin C."/>
            <person name="Gnerre S."/>
            <person name="Grabherr M."/>
            <person name="Kleber M."/>
            <person name="Mauceli E."/>
            <person name="MacCallum I."/>
        </authorList>
    </citation>
    <scope>NUCLEOTIDE SEQUENCE [LARGE SCALE GENOMIC DNA]</scope>
    <source>
        <strain evidence="3">MSH-3 / Tucson 14011-0111.49</strain>
    </source>
</reference>
<proteinExistence type="predicted"/>
<dbReference type="OMA" id="CSWMSTI"/>
<accession>B4GEN5</accession>
<keyword evidence="3" id="KW-1185">Reference proteome</keyword>
<dbReference type="Proteomes" id="UP000008744">
    <property type="component" value="Unassembled WGS sequence"/>
</dbReference>
<dbReference type="EMBL" id="CH479182">
    <property type="protein sequence ID" value="EDW34070.1"/>
    <property type="molecule type" value="Genomic_DNA"/>
</dbReference>